<evidence type="ECO:0000313" key="8">
    <source>
        <dbReference type="EMBL" id="MXR22178.1"/>
    </source>
</evidence>
<keyword evidence="9" id="KW-1185">Reference proteome</keyword>
<dbReference type="Pfam" id="PF02518">
    <property type="entry name" value="HATPase_c"/>
    <property type="match status" value="1"/>
</dbReference>
<dbReference type="Proteomes" id="UP000471521">
    <property type="component" value="Unassembled WGS sequence"/>
</dbReference>
<dbReference type="PRINTS" id="PR00344">
    <property type="entry name" value="BCTRLSENSOR"/>
</dbReference>
<dbReference type="SMART" id="SM00387">
    <property type="entry name" value="HATPase_c"/>
    <property type="match status" value="1"/>
</dbReference>
<accession>A0A6B0SKE1</accession>
<keyword evidence="3" id="KW-0597">Phosphoprotein</keyword>
<dbReference type="EMBL" id="WUUU01000215">
    <property type="protein sequence ID" value="MXR22178.1"/>
    <property type="molecule type" value="Genomic_DNA"/>
</dbReference>
<evidence type="ECO:0000256" key="4">
    <source>
        <dbReference type="ARBA" id="ARBA00022679"/>
    </source>
</evidence>
<dbReference type="PANTHER" id="PTHR43711">
    <property type="entry name" value="TWO-COMPONENT HISTIDINE KINASE"/>
    <property type="match status" value="1"/>
</dbReference>
<dbReference type="InterPro" id="IPR005467">
    <property type="entry name" value="His_kinase_dom"/>
</dbReference>
<evidence type="ECO:0000256" key="5">
    <source>
        <dbReference type="ARBA" id="ARBA00022777"/>
    </source>
</evidence>
<dbReference type="InterPro" id="IPR050736">
    <property type="entry name" value="Sensor_HK_Regulatory"/>
</dbReference>
<evidence type="ECO:0000313" key="9">
    <source>
        <dbReference type="Proteomes" id="UP000471521"/>
    </source>
</evidence>
<proteinExistence type="predicted"/>
<dbReference type="AlphaFoldDB" id="A0A6B0SKE1"/>
<dbReference type="PROSITE" id="PS50109">
    <property type="entry name" value="HIS_KIN"/>
    <property type="match status" value="1"/>
</dbReference>
<dbReference type="SMART" id="SM00388">
    <property type="entry name" value="HisKA"/>
    <property type="match status" value="1"/>
</dbReference>
<dbReference type="CDD" id="cd00082">
    <property type="entry name" value="HisKA"/>
    <property type="match status" value="1"/>
</dbReference>
<dbReference type="Gene3D" id="3.30.565.10">
    <property type="entry name" value="Histidine kinase-like ATPase, C-terminal domain"/>
    <property type="match status" value="1"/>
</dbReference>
<comment type="caution">
    <text evidence="8">The sequence shown here is derived from an EMBL/GenBank/DDBJ whole genome shotgun (WGS) entry which is preliminary data.</text>
</comment>
<dbReference type="InterPro" id="IPR003594">
    <property type="entry name" value="HATPase_dom"/>
</dbReference>
<dbReference type="Gene3D" id="1.10.287.130">
    <property type="match status" value="1"/>
</dbReference>
<dbReference type="InterPro" id="IPR036890">
    <property type="entry name" value="HATPase_C_sf"/>
</dbReference>
<name>A0A6B0SKE1_9EURY</name>
<dbReference type="RefSeq" id="WP_159527556.1">
    <property type="nucleotide sequence ID" value="NZ_WUUU01000215.1"/>
</dbReference>
<keyword evidence="5" id="KW-0418">Kinase</keyword>
<dbReference type="Pfam" id="PF00512">
    <property type="entry name" value="HisKA"/>
    <property type="match status" value="1"/>
</dbReference>
<gene>
    <name evidence="8" type="ORF">GRX66_16860</name>
</gene>
<dbReference type="OrthoDB" id="8127at2157"/>
<feature type="domain" description="Histidine kinase" evidence="7">
    <location>
        <begin position="101"/>
        <end position="291"/>
    </location>
</feature>
<dbReference type="SUPFAM" id="SSF47384">
    <property type="entry name" value="Homodimeric domain of signal transducing histidine kinase"/>
    <property type="match status" value="1"/>
</dbReference>
<sequence>EPAGTRPVVSHPLAAELGVDPDLYPRVLAWCLGGVGAMFAFTLLRVAHPGVDVDWSLGTQAIAVALGSIGGLAIGIREAEAETRADELQRQNERLDEFTSIVSHDLRAPLNVADGRLQLARGEVDNENLQDVADAHDRMADLIDDLLSLARQGESIDDPEAVALPDLVEECWAGVSTADATVETTADCVVVADRSRLRQLLENLLRNAVEHGGDGVAVTVGPLDAGDGFYVADDGPGIPDEDRETVLEHGYSSARNGTGFGLAIVDRISDAHGWTLAVTDSEDGGARFEFSDVAFADGRERRD</sequence>
<comment type="catalytic activity">
    <reaction evidence="1">
        <text>ATP + protein L-histidine = ADP + protein N-phospho-L-histidine.</text>
        <dbReference type="EC" id="2.7.13.3"/>
    </reaction>
</comment>
<keyword evidence="6" id="KW-0902">Two-component regulatory system</keyword>
<evidence type="ECO:0000256" key="6">
    <source>
        <dbReference type="ARBA" id="ARBA00023012"/>
    </source>
</evidence>
<dbReference type="CDD" id="cd00075">
    <property type="entry name" value="HATPase"/>
    <property type="match status" value="1"/>
</dbReference>
<dbReference type="InterPro" id="IPR003661">
    <property type="entry name" value="HisK_dim/P_dom"/>
</dbReference>
<dbReference type="InterPro" id="IPR004358">
    <property type="entry name" value="Sig_transdc_His_kin-like_C"/>
</dbReference>
<dbReference type="SUPFAM" id="SSF55874">
    <property type="entry name" value="ATPase domain of HSP90 chaperone/DNA topoisomerase II/histidine kinase"/>
    <property type="match status" value="1"/>
</dbReference>
<organism evidence="8 9">
    <name type="scientific">Halobacterium bonnevillei</name>
    <dbReference type="NCBI Taxonomy" id="2692200"/>
    <lineage>
        <taxon>Archaea</taxon>
        <taxon>Methanobacteriati</taxon>
        <taxon>Methanobacteriota</taxon>
        <taxon>Stenosarchaea group</taxon>
        <taxon>Halobacteria</taxon>
        <taxon>Halobacteriales</taxon>
        <taxon>Halobacteriaceae</taxon>
        <taxon>Halobacterium</taxon>
    </lineage>
</organism>
<evidence type="ECO:0000256" key="3">
    <source>
        <dbReference type="ARBA" id="ARBA00022553"/>
    </source>
</evidence>
<evidence type="ECO:0000256" key="1">
    <source>
        <dbReference type="ARBA" id="ARBA00000085"/>
    </source>
</evidence>
<dbReference type="EC" id="2.7.13.3" evidence="2"/>
<keyword evidence="4" id="KW-0808">Transferase</keyword>
<dbReference type="InterPro" id="IPR036097">
    <property type="entry name" value="HisK_dim/P_sf"/>
</dbReference>
<evidence type="ECO:0000256" key="2">
    <source>
        <dbReference type="ARBA" id="ARBA00012438"/>
    </source>
</evidence>
<dbReference type="PANTHER" id="PTHR43711:SF1">
    <property type="entry name" value="HISTIDINE KINASE 1"/>
    <property type="match status" value="1"/>
</dbReference>
<reference evidence="8 9" key="1">
    <citation type="submission" date="2019-12" db="EMBL/GenBank/DDBJ databases">
        <title>Isolation and characterization of three novel carbon monoxide-oxidizing members of Halobacteria from salione crusts and soils.</title>
        <authorList>
            <person name="Myers M.R."/>
            <person name="King G.M."/>
        </authorList>
    </citation>
    <scope>NUCLEOTIDE SEQUENCE [LARGE SCALE GENOMIC DNA]</scope>
    <source>
        <strain evidence="8 9">PCN9</strain>
    </source>
</reference>
<feature type="non-terminal residue" evidence="8">
    <location>
        <position position="1"/>
    </location>
</feature>
<protein>
    <recommendedName>
        <fullName evidence="2">histidine kinase</fullName>
        <ecNumber evidence="2">2.7.13.3</ecNumber>
    </recommendedName>
</protein>
<evidence type="ECO:0000259" key="7">
    <source>
        <dbReference type="PROSITE" id="PS50109"/>
    </source>
</evidence>
<dbReference type="GO" id="GO:0000155">
    <property type="term" value="F:phosphorelay sensor kinase activity"/>
    <property type="evidence" value="ECO:0007669"/>
    <property type="project" value="InterPro"/>
</dbReference>